<organism evidence="1 2">
    <name type="scientific">Portunus trituberculatus</name>
    <name type="common">Swimming crab</name>
    <name type="synonym">Neptunus trituberculatus</name>
    <dbReference type="NCBI Taxonomy" id="210409"/>
    <lineage>
        <taxon>Eukaryota</taxon>
        <taxon>Metazoa</taxon>
        <taxon>Ecdysozoa</taxon>
        <taxon>Arthropoda</taxon>
        <taxon>Crustacea</taxon>
        <taxon>Multicrustacea</taxon>
        <taxon>Malacostraca</taxon>
        <taxon>Eumalacostraca</taxon>
        <taxon>Eucarida</taxon>
        <taxon>Decapoda</taxon>
        <taxon>Pleocyemata</taxon>
        <taxon>Brachyura</taxon>
        <taxon>Eubrachyura</taxon>
        <taxon>Portunoidea</taxon>
        <taxon>Portunidae</taxon>
        <taxon>Portuninae</taxon>
        <taxon>Portunus</taxon>
    </lineage>
</organism>
<proteinExistence type="predicted"/>
<dbReference type="AlphaFoldDB" id="A0A5B7HKE1"/>
<gene>
    <name evidence="1" type="ORF">E2C01_064888</name>
</gene>
<sequence>MICKLVMDSINTHEWNCSECAQQYKAEDDIWTILRMLSATIDQRTSTAINGDYPDLLHRRPRATTSLMHIPTTTSSQVRQALQYTLNDCSPMPCPPQGHHRGGCDVL</sequence>
<name>A0A5B7HKE1_PORTR</name>
<reference evidence="1 2" key="1">
    <citation type="submission" date="2019-05" db="EMBL/GenBank/DDBJ databases">
        <title>Another draft genome of Portunus trituberculatus and its Hox gene families provides insights of decapod evolution.</title>
        <authorList>
            <person name="Jeong J.-H."/>
            <person name="Song I."/>
            <person name="Kim S."/>
            <person name="Choi T."/>
            <person name="Kim D."/>
            <person name="Ryu S."/>
            <person name="Kim W."/>
        </authorList>
    </citation>
    <scope>NUCLEOTIDE SEQUENCE [LARGE SCALE GENOMIC DNA]</scope>
    <source>
        <tissue evidence="1">Muscle</tissue>
    </source>
</reference>
<evidence type="ECO:0000313" key="1">
    <source>
        <dbReference type="EMBL" id="MPC70633.1"/>
    </source>
</evidence>
<comment type="caution">
    <text evidence="1">The sequence shown here is derived from an EMBL/GenBank/DDBJ whole genome shotgun (WGS) entry which is preliminary data.</text>
</comment>
<keyword evidence="2" id="KW-1185">Reference proteome</keyword>
<evidence type="ECO:0000313" key="2">
    <source>
        <dbReference type="Proteomes" id="UP000324222"/>
    </source>
</evidence>
<protein>
    <submittedName>
        <fullName evidence="1">Uncharacterized protein</fullName>
    </submittedName>
</protein>
<dbReference type="Proteomes" id="UP000324222">
    <property type="component" value="Unassembled WGS sequence"/>
</dbReference>
<dbReference type="EMBL" id="VSRR010031469">
    <property type="protein sequence ID" value="MPC70633.1"/>
    <property type="molecule type" value="Genomic_DNA"/>
</dbReference>
<accession>A0A5B7HKE1</accession>